<dbReference type="InterPro" id="IPR050093">
    <property type="entry name" value="ABC_SmlMolc_Importer"/>
</dbReference>
<dbReference type="PANTHER" id="PTHR42781:SF4">
    <property type="entry name" value="SPERMIDINE_PUTRESCINE IMPORT ATP-BINDING PROTEIN POTA"/>
    <property type="match status" value="1"/>
</dbReference>
<dbReference type="PROSITE" id="PS50893">
    <property type="entry name" value="ABC_TRANSPORTER_2"/>
    <property type="match status" value="1"/>
</dbReference>
<evidence type="ECO:0000313" key="6">
    <source>
        <dbReference type="Proteomes" id="UP000182771"/>
    </source>
</evidence>
<name>A0A1H2TEZ0_9FLAO</name>
<keyword evidence="6" id="KW-1185">Reference proteome</keyword>
<dbReference type="EMBL" id="FNND01000002">
    <property type="protein sequence ID" value="SDW42516.1"/>
    <property type="molecule type" value="Genomic_DNA"/>
</dbReference>
<dbReference type="InterPro" id="IPR003593">
    <property type="entry name" value="AAA+_ATPase"/>
</dbReference>
<protein>
    <submittedName>
        <fullName evidence="5">Osmoprotectant transport system ATP-binding protein</fullName>
    </submittedName>
</protein>
<evidence type="ECO:0000256" key="1">
    <source>
        <dbReference type="ARBA" id="ARBA00022448"/>
    </source>
</evidence>
<dbReference type="SUPFAM" id="SSF52540">
    <property type="entry name" value="P-loop containing nucleoside triphosphate hydrolases"/>
    <property type="match status" value="1"/>
</dbReference>
<dbReference type="GeneID" id="85016271"/>
<dbReference type="GO" id="GO:0016887">
    <property type="term" value="F:ATP hydrolysis activity"/>
    <property type="evidence" value="ECO:0007669"/>
    <property type="project" value="InterPro"/>
</dbReference>
<dbReference type="InterPro" id="IPR027417">
    <property type="entry name" value="P-loop_NTPase"/>
</dbReference>
<dbReference type="GO" id="GO:0005524">
    <property type="term" value="F:ATP binding"/>
    <property type="evidence" value="ECO:0007669"/>
    <property type="project" value="UniProtKB-KW"/>
</dbReference>
<dbReference type="PANTHER" id="PTHR42781">
    <property type="entry name" value="SPERMIDINE/PUTRESCINE IMPORT ATP-BINDING PROTEIN POTA"/>
    <property type="match status" value="1"/>
</dbReference>
<sequence length="236" mass="26177">MITFSHIYKSYNGKELISDFNLTIESGTFLTIIGTSGSGKTTLLKMINGLILPDKGEIHIDGRNILAEDLIELRRNIGYVIQGNILFPHLTVAENIAYVLHLKSYSKADIERIVTGKLQQVNLNPELANRFPHQLSGGQQQRVGIARALAANPDIVLMDEPFGSLDSITRKQLQRELKALHLLSGATLVFVTHDIAEALTLGTKVLVLDKGTIQQYDTPEMIKQHPANEFVKQLVN</sequence>
<evidence type="ECO:0000313" key="5">
    <source>
        <dbReference type="EMBL" id="SDW42516.1"/>
    </source>
</evidence>
<feature type="domain" description="ABC transporter" evidence="4">
    <location>
        <begin position="2"/>
        <end position="235"/>
    </location>
</feature>
<reference evidence="5 6" key="1">
    <citation type="submission" date="2016-10" db="EMBL/GenBank/DDBJ databases">
        <authorList>
            <person name="Varghese N."/>
            <person name="Submissions S."/>
        </authorList>
    </citation>
    <scope>NUCLEOTIDE SEQUENCE [LARGE SCALE GENOMIC DNA]</scope>
    <source>
        <strain evidence="5 6">DSM 11449</strain>
    </source>
</reference>
<evidence type="ECO:0000259" key="4">
    <source>
        <dbReference type="PROSITE" id="PS50893"/>
    </source>
</evidence>
<comment type="caution">
    <text evidence="5">The sequence shown here is derived from an EMBL/GenBank/DDBJ whole genome shotgun (WGS) entry which is preliminary data.</text>
</comment>
<organism evidence="5 6">
    <name type="scientific">Capnocytophaga granulosa</name>
    <dbReference type="NCBI Taxonomy" id="45242"/>
    <lineage>
        <taxon>Bacteria</taxon>
        <taxon>Pseudomonadati</taxon>
        <taxon>Bacteroidota</taxon>
        <taxon>Flavobacteriia</taxon>
        <taxon>Flavobacteriales</taxon>
        <taxon>Flavobacteriaceae</taxon>
        <taxon>Capnocytophaga</taxon>
    </lineage>
</organism>
<dbReference type="OrthoDB" id="9802264at2"/>
<dbReference type="PROSITE" id="PS00211">
    <property type="entry name" value="ABC_TRANSPORTER_1"/>
    <property type="match status" value="1"/>
</dbReference>
<dbReference type="FunFam" id="3.40.50.300:FF:000425">
    <property type="entry name" value="Probable ABC transporter, ATP-binding subunit"/>
    <property type="match status" value="1"/>
</dbReference>
<dbReference type="Proteomes" id="UP000182771">
    <property type="component" value="Unassembled WGS sequence"/>
</dbReference>
<gene>
    <name evidence="5" type="ORF">SAMN05444420_102176</name>
</gene>
<dbReference type="GO" id="GO:0015697">
    <property type="term" value="P:quaternary ammonium group transport"/>
    <property type="evidence" value="ECO:0007669"/>
    <property type="project" value="UniProtKB-ARBA"/>
</dbReference>
<dbReference type="Pfam" id="PF00005">
    <property type="entry name" value="ABC_tran"/>
    <property type="match status" value="1"/>
</dbReference>
<accession>A0A1H2TEZ0</accession>
<dbReference type="InterPro" id="IPR003439">
    <property type="entry name" value="ABC_transporter-like_ATP-bd"/>
</dbReference>
<proteinExistence type="predicted"/>
<evidence type="ECO:0000256" key="3">
    <source>
        <dbReference type="ARBA" id="ARBA00022840"/>
    </source>
</evidence>
<keyword evidence="2" id="KW-0547">Nucleotide-binding</keyword>
<dbReference type="SMART" id="SM00382">
    <property type="entry name" value="AAA"/>
    <property type="match status" value="1"/>
</dbReference>
<dbReference type="InterPro" id="IPR017871">
    <property type="entry name" value="ABC_transporter-like_CS"/>
</dbReference>
<keyword evidence="1" id="KW-0813">Transport</keyword>
<dbReference type="RefSeq" id="WP_016420234.1">
    <property type="nucleotide sequence ID" value="NZ_FNND01000002.1"/>
</dbReference>
<evidence type="ECO:0000256" key="2">
    <source>
        <dbReference type="ARBA" id="ARBA00022741"/>
    </source>
</evidence>
<dbReference type="Gene3D" id="3.40.50.300">
    <property type="entry name" value="P-loop containing nucleotide triphosphate hydrolases"/>
    <property type="match status" value="1"/>
</dbReference>
<keyword evidence="3 5" id="KW-0067">ATP-binding</keyword>
<dbReference type="AlphaFoldDB" id="A0A1H2TEZ0"/>